<reference evidence="1 2" key="1">
    <citation type="submission" date="2018-06" db="EMBL/GenBank/DDBJ databases">
        <authorList>
            <consortium name="Pathogen Informatics"/>
            <person name="Doyle S."/>
        </authorList>
    </citation>
    <scope>NUCLEOTIDE SEQUENCE [LARGE SCALE GENOMIC DNA]</scope>
    <source>
        <strain evidence="2">NCTC 11391</strain>
    </source>
</reference>
<dbReference type="EC" id="1.1.1.274" evidence="1"/>
<keyword evidence="2" id="KW-1185">Reference proteome</keyword>
<dbReference type="RefSeq" id="WP_003000299.1">
    <property type="nucleotide sequence ID" value="NZ_UHFA01000002.1"/>
</dbReference>
<dbReference type="AlphaFoldDB" id="A0A380JFD1"/>
<organism evidence="1 2">
    <name type="scientific">Streptococcus downei MFe28</name>
    <dbReference type="NCBI Taxonomy" id="764290"/>
    <lineage>
        <taxon>Bacteria</taxon>
        <taxon>Bacillati</taxon>
        <taxon>Bacillota</taxon>
        <taxon>Bacilli</taxon>
        <taxon>Lactobacillales</taxon>
        <taxon>Streptococcaceae</taxon>
        <taxon>Streptococcus</taxon>
    </lineage>
</organism>
<dbReference type="InterPro" id="IPR036812">
    <property type="entry name" value="NAD(P)_OxRdtase_dom_sf"/>
</dbReference>
<dbReference type="EMBL" id="UHFA01000002">
    <property type="protein sequence ID" value="SUN36107.1"/>
    <property type="molecule type" value="Genomic_DNA"/>
</dbReference>
<dbReference type="Proteomes" id="UP000254082">
    <property type="component" value="Unassembled WGS sequence"/>
</dbReference>
<name>A0A380JFD1_STRDO</name>
<dbReference type="GO" id="GO:0050580">
    <property type="term" value="F:2,5-didehydrogluconate reductase activity"/>
    <property type="evidence" value="ECO:0007669"/>
    <property type="project" value="UniProtKB-EC"/>
</dbReference>
<evidence type="ECO:0000313" key="2">
    <source>
        <dbReference type="Proteomes" id="UP000254082"/>
    </source>
</evidence>
<gene>
    <name evidence="1" type="primary">dkgA_1</name>
    <name evidence="1" type="ORF">NCTC11391_01152</name>
</gene>
<dbReference type="SUPFAM" id="SSF51430">
    <property type="entry name" value="NAD(P)-linked oxidoreductase"/>
    <property type="match status" value="1"/>
</dbReference>
<keyword evidence="1" id="KW-0560">Oxidoreductase</keyword>
<sequence>MDYVTLNTGAKIPILGFGVYQIPQSKAVEAVSQAIKIGYRH</sequence>
<dbReference type="Gene3D" id="3.20.20.100">
    <property type="entry name" value="NADP-dependent oxidoreductase domain"/>
    <property type="match status" value="1"/>
</dbReference>
<accession>A0A380JFD1</accession>
<evidence type="ECO:0000313" key="1">
    <source>
        <dbReference type="EMBL" id="SUN36107.1"/>
    </source>
</evidence>
<proteinExistence type="predicted"/>
<dbReference type="OrthoDB" id="9804790at2"/>
<protein>
    <submittedName>
        <fullName evidence="1">Aldo/keto reductase family protein</fullName>
        <ecNumber evidence="1">1.1.1.274</ecNumber>
    </submittedName>
</protein>